<dbReference type="AlphaFoldDB" id="A0A895YCI8"/>
<protein>
    <submittedName>
        <fullName evidence="1">SAM-dependent methyltransferase</fullName>
    </submittedName>
</protein>
<dbReference type="SUPFAM" id="SSF53335">
    <property type="entry name" value="S-adenosyl-L-methionine-dependent methyltransferases"/>
    <property type="match status" value="1"/>
</dbReference>
<dbReference type="InterPro" id="IPR029063">
    <property type="entry name" value="SAM-dependent_MTases_sf"/>
</dbReference>
<gene>
    <name evidence="1" type="ORF">JQS43_15485</name>
</gene>
<dbReference type="KEGG" id="nhy:JQS43_15485"/>
<evidence type="ECO:0000313" key="1">
    <source>
        <dbReference type="EMBL" id="QSB13049.1"/>
    </source>
</evidence>
<proteinExistence type="predicted"/>
<dbReference type="PIRSF" id="PIRSF017393">
    <property type="entry name" value="MTase_SAV2177"/>
    <property type="match status" value="1"/>
</dbReference>
<name>A0A895YCI8_9ACTN</name>
<dbReference type="GO" id="GO:0032259">
    <property type="term" value="P:methylation"/>
    <property type="evidence" value="ECO:0007669"/>
    <property type="project" value="UniProtKB-KW"/>
</dbReference>
<keyword evidence="1" id="KW-0489">Methyltransferase</keyword>
<evidence type="ECO:0000313" key="2">
    <source>
        <dbReference type="Proteomes" id="UP000662857"/>
    </source>
</evidence>
<accession>A0A895YCI8</accession>
<dbReference type="Proteomes" id="UP000662857">
    <property type="component" value="Chromosome"/>
</dbReference>
<dbReference type="EMBL" id="CP070499">
    <property type="protein sequence ID" value="QSB13049.1"/>
    <property type="molecule type" value="Genomic_DNA"/>
</dbReference>
<dbReference type="GO" id="GO:0008168">
    <property type="term" value="F:methyltransferase activity"/>
    <property type="evidence" value="ECO:0007669"/>
    <property type="project" value="UniProtKB-KW"/>
</dbReference>
<dbReference type="InterPro" id="IPR006764">
    <property type="entry name" value="SAM_dep_MeTrfase_SAV2177_type"/>
</dbReference>
<dbReference type="Gene3D" id="3.40.50.150">
    <property type="entry name" value="Vaccinia Virus protein VP39"/>
    <property type="match status" value="1"/>
</dbReference>
<dbReference type="RefSeq" id="WP_239675110.1">
    <property type="nucleotide sequence ID" value="NZ_CP070499.1"/>
</dbReference>
<keyword evidence="1" id="KW-0808">Transferase</keyword>
<organism evidence="1 2">
    <name type="scientific">Natronosporangium hydrolyticum</name>
    <dbReference type="NCBI Taxonomy" id="2811111"/>
    <lineage>
        <taxon>Bacteria</taxon>
        <taxon>Bacillati</taxon>
        <taxon>Actinomycetota</taxon>
        <taxon>Actinomycetes</taxon>
        <taxon>Micromonosporales</taxon>
        <taxon>Micromonosporaceae</taxon>
        <taxon>Natronosporangium</taxon>
    </lineage>
</organism>
<reference evidence="1" key="1">
    <citation type="submission" date="2021-02" db="EMBL/GenBank/DDBJ databases">
        <title>Natrosporangium hydrolyticum gen. nov., sp. nov, a haloalkaliphilic actinobacterium from a soda solonchak soil.</title>
        <authorList>
            <person name="Sorokin D.Y."/>
            <person name="Khijniak T.V."/>
            <person name="Zakharycheva A.P."/>
            <person name="Boueva O.V."/>
            <person name="Ariskina E.V."/>
            <person name="Hahnke R.L."/>
            <person name="Bunk B."/>
            <person name="Sproer C."/>
            <person name="Schumann P."/>
            <person name="Evtushenko L.I."/>
            <person name="Kublanov I.V."/>
        </authorList>
    </citation>
    <scope>NUCLEOTIDE SEQUENCE</scope>
    <source>
        <strain evidence="1">DSM 106523</strain>
    </source>
</reference>
<sequence length="270" mass="28958">MTHTSIPERPTSAGMYDYYLGGAAHTPIDRAAAEQIVQLIPAVQDGAWANRGFLQRAVRRLASEYGIRQFLDLGSGLPTQRNTHDVVAESVPDGRVVYVDVDPAVVAQAADLLDGVPTATAVQADVRDPAAILDHPETRRLIDFSQPVGVLLVAVLHFVDDDDDPWGLVARYLAAVPAGSYLALSHSAVGDRLSDQVRDLSEQVYRNTAHPPTDRSKTEIEQFFRGLALVPPHPGAPPAVTFVGLWGAEDLPAADSDGARMGYAGVARKP</sequence>
<keyword evidence="2" id="KW-1185">Reference proteome</keyword>
<dbReference type="Pfam" id="PF04672">
    <property type="entry name" value="Methyltransf_19"/>
    <property type="match status" value="1"/>
</dbReference>